<dbReference type="OrthoDB" id="117483at2"/>
<dbReference type="Pfam" id="PF12867">
    <property type="entry name" value="DinB_2"/>
    <property type="match status" value="1"/>
</dbReference>
<gene>
    <name evidence="2" type="ORF">SAMN06265376_11086</name>
</gene>
<keyword evidence="3" id="KW-1185">Reference proteome</keyword>
<dbReference type="Proteomes" id="UP000198379">
    <property type="component" value="Unassembled WGS sequence"/>
</dbReference>
<sequence>MVLLIGHACLKLKMKMHIISKKGFDFQIGILVSEMEYVRNETYRLLKTQKLATSELDFNFDAYSNSIGTLLLHIACHEFKFQLNNFYKRNITEDEFKLYRHAMPSTMNKRGIYGNDLDFYLKELESVRENTLSYLKNLKDEWLFEEIILSNGKNIGNYYYHIRHIIDDEINHQGQMKITLKRLSFL</sequence>
<proteinExistence type="predicted"/>
<dbReference type="InterPro" id="IPR034660">
    <property type="entry name" value="DinB/YfiT-like"/>
</dbReference>
<dbReference type="EMBL" id="FZNY01000010">
    <property type="protein sequence ID" value="SNS29686.1"/>
    <property type="molecule type" value="Genomic_DNA"/>
</dbReference>
<dbReference type="AlphaFoldDB" id="A0A239DBA7"/>
<evidence type="ECO:0000259" key="1">
    <source>
        <dbReference type="Pfam" id="PF12867"/>
    </source>
</evidence>
<accession>A0A239DBA7</accession>
<organism evidence="2 3">
    <name type="scientific">Dokdonia pacifica</name>
    <dbReference type="NCBI Taxonomy" id="1627892"/>
    <lineage>
        <taxon>Bacteria</taxon>
        <taxon>Pseudomonadati</taxon>
        <taxon>Bacteroidota</taxon>
        <taxon>Flavobacteriia</taxon>
        <taxon>Flavobacteriales</taxon>
        <taxon>Flavobacteriaceae</taxon>
        <taxon>Dokdonia</taxon>
    </lineage>
</organism>
<feature type="domain" description="DinB-like" evidence="1">
    <location>
        <begin position="38"/>
        <end position="176"/>
    </location>
</feature>
<reference evidence="2 3" key="1">
    <citation type="submission" date="2017-06" db="EMBL/GenBank/DDBJ databases">
        <authorList>
            <person name="Kim H.J."/>
            <person name="Triplett B.A."/>
        </authorList>
    </citation>
    <scope>NUCLEOTIDE SEQUENCE [LARGE SCALE GENOMIC DNA]</scope>
    <source>
        <strain evidence="2 3">DSM 25597</strain>
    </source>
</reference>
<protein>
    <submittedName>
        <fullName evidence="2">DinB superfamily protein</fullName>
    </submittedName>
</protein>
<dbReference type="InterPro" id="IPR024775">
    <property type="entry name" value="DinB-like"/>
</dbReference>
<evidence type="ECO:0000313" key="2">
    <source>
        <dbReference type="EMBL" id="SNS29686.1"/>
    </source>
</evidence>
<dbReference type="Gene3D" id="1.20.120.450">
    <property type="entry name" value="dinb family like domain"/>
    <property type="match status" value="1"/>
</dbReference>
<name>A0A239DBA7_9FLAO</name>
<evidence type="ECO:0000313" key="3">
    <source>
        <dbReference type="Proteomes" id="UP000198379"/>
    </source>
</evidence>
<dbReference type="SUPFAM" id="SSF109854">
    <property type="entry name" value="DinB/YfiT-like putative metalloenzymes"/>
    <property type="match status" value="1"/>
</dbReference>